<dbReference type="VEuPathDB" id="FungiDB:FUN_024315"/>
<proteinExistence type="predicted"/>
<reference evidence="1 2" key="1">
    <citation type="submission" date="2015-10" db="EMBL/GenBank/DDBJ databases">
        <title>Genome analyses suggest a sexual origin of heterokaryosis in a supposedly ancient asexual fungus.</title>
        <authorList>
            <person name="Ropars J."/>
            <person name="Sedzielewska K."/>
            <person name="Noel J."/>
            <person name="Charron P."/>
            <person name="Farinelli L."/>
            <person name="Marton T."/>
            <person name="Kruger M."/>
            <person name="Pelin A."/>
            <person name="Brachmann A."/>
            <person name="Corradi N."/>
        </authorList>
    </citation>
    <scope>NUCLEOTIDE SEQUENCE [LARGE SCALE GENOMIC DNA]</scope>
    <source>
        <strain evidence="1 2">A4</strain>
    </source>
</reference>
<sequence length="53" mass="5995">MLKILTDISPVNLLVSPNVEVKDNAILSIGIVHEIFRIFYFLGVKLEAIDKVR</sequence>
<dbReference type="AlphaFoldDB" id="A0A2I1H016"/>
<accession>A0A2I1H016</accession>
<dbReference type="EMBL" id="LLXI01001164">
    <property type="protein sequence ID" value="PKY52225.1"/>
    <property type="molecule type" value="Genomic_DNA"/>
</dbReference>
<evidence type="ECO:0000313" key="2">
    <source>
        <dbReference type="Proteomes" id="UP000234323"/>
    </source>
</evidence>
<dbReference type="Proteomes" id="UP000234323">
    <property type="component" value="Unassembled WGS sequence"/>
</dbReference>
<gene>
    <name evidence="1" type="ORF">RhiirA4_20239</name>
</gene>
<comment type="caution">
    <text evidence="1">The sequence shown here is derived from an EMBL/GenBank/DDBJ whole genome shotgun (WGS) entry which is preliminary data.</text>
</comment>
<keyword evidence="2" id="KW-1185">Reference proteome</keyword>
<evidence type="ECO:0000313" key="1">
    <source>
        <dbReference type="EMBL" id="PKY52225.1"/>
    </source>
</evidence>
<protein>
    <submittedName>
        <fullName evidence="1">Uncharacterized protein</fullName>
    </submittedName>
</protein>
<name>A0A2I1H016_9GLOM</name>
<dbReference type="VEuPathDB" id="FungiDB:RhiirFUN_004431"/>
<organism evidence="1 2">
    <name type="scientific">Rhizophagus irregularis</name>
    <dbReference type="NCBI Taxonomy" id="588596"/>
    <lineage>
        <taxon>Eukaryota</taxon>
        <taxon>Fungi</taxon>
        <taxon>Fungi incertae sedis</taxon>
        <taxon>Mucoromycota</taxon>
        <taxon>Glomeromycotina</taxon>
        <taxon>Glomeromycetes</taxon>
        <taxon>Glomerales</taxon>
        <taxon>Glomeraceae</taxon>
        <taxon>Rhizophagus</taxon>
    </lineage>
</organism>
<dbReference type="VEuPathDB" id="FungiDB:RhiirA1_489339"/>